<dbReference type="OrthoDB" id="6355042at2759"/>
<evidence type="ECO:0000313" key="12">
    <source>
        <dbReference type="Proteomes" id="UP000283509"/>
    </source>
</evidence>
<dbReference type="GO" id="GO:0005886">
    <property type="term" value="C:plasma membrane"/>
    <property type="evidence" value="ECO:0007669"/>
    <property type="project" value="UniProtKB-SubCell"/>
</dbReference>
<feature type="coiled-coil region" evidence="8">
    <location>
        <begin position="584"/>
        <end position="629"/>
    </location>
</feature>
<feature type="domain" description="Major facilitator superfamily (MFS) profile" evidence="10">
    <location>
        <begin position="1"/>
        <end position="406"/>
    </location>
</feature>
<comment type="caution">
    <text evidence="11">The sequence shown here is derived from an EMBL/GenBank/DDBJ whole genome shotgun (WGS) entry which is preliminary data.</text>
</comment>
<feature type="transmembrane region" description="Helical" evidence="9">
    <location>
        <begin position="109"/>
        <end position="133"/>
    </location>
</feature>
<keyword evidence="6 9" id="KW-1133">Transmembrane helix</keyword>
<dbReference type="PROSITE" id="PS50850">
    <property type="entry name" value="MFS"/>
    <property type="match status" value="1"/>
</dbReference>
<evidence type="ECO:0000256" key="9">
    <source>
        <dbReference type="SAM" id="Phobius"/>
    </source>
</evidence>
<dbReference type="SUPFAM" id="SSF103473">
    <property type="entry name" value="MFS general substrate transporter"/>
    <property type="match status" value="1"/>
</dbReference>
<dbReference type="InterPro" id="IPR020846">
    <property type="entry name" value="MFS_dom"/>
</dbReference>
<organism evidence="11 12">
    <name type="scientific">Penaeus vannamei</name>
    <name type="common">Whiteleg shrimp</name>
    <name type="synonym">Litopenaeus vannamei</name>
    <dbReference type="NCBI Taxonomy" id="6689"/>
    <lineage>
        <taxon>Eukaryota</taxon>
        <taxon>Metazoa</taxon>
        <taxon>Ecdysozoa</taxon>
        <taxon>Arthropoda</taxon>
        <taxon>Crustacea</taxon>
        <taxon>Multicrustacea</taxon>
        <taxon>Malacostraca</taxon>
        <taxon>Eumalacostraca</taxon>
        <taxon>Eucarida</taxon>
        <taxon>Decapoda</taxon>
        <taxon>Dendrobranchiata</taxon>
        <taxon>Penaeoidea</taxon>
        <taxon>Penaeidae</taxon>
        <taxon>Penaeus</taxon>
    </lineage>
</organism>
<keyword evidence="7 9" id="KW-0472">Membrane</keyword>
<dbReference type="Pfam" id="PF00083">
    <property type="entry name" value="Sugar_tr"/>
    <property type="match status" value="1"/>
</dbReference>
<feature type="transmembrane region" description="Helical" evidence="9">
    <location>
        <begin position="54"/>
        <end position="72"/>
    </location>
</feature>
<sequence length="638" mass="70554">MQFSWNAVLPKLEDTSKFIVTKEDVAWLGSLTFILIALLSPLAGILAEHIGPRRLLVTAMFPVAGVWLLKAYGPCLWLLYLGRALLGVSATVVYTVLHPLIAELCPARIRGLALVLPEIFGCVGMLLSYLLAYFLSWEAATAVSAAPFVPLSFMLLLVPESPYWLVRKKKIDAAEKSLRFLWGRDANVDRELEAIRSTTISEQNKVKNQIKKLRKRHNAIPVVLTISLLILKELGGRGPTFTYSVYMIRYSGVQLDAFYCTIFIGVARLASTCVSACISDVVGRRPLLVASTLVCAVSEGVAGTFLTLEAEGPTWVPLASVIVFAIGYGLGLGPISWVYIGELLPTPVRYLGSAMAIFGGFLTYFVLNLVFLNMTSSPGLEFTLLLFGGANLTIALLVLFFIPETAGRTLHDMDKAFVSNRRQQGRHNSTFEIDIIPSVADRARKFEDSLFNMMLTRHQSVRSVRQSARSVRQSVLLSVSVRHVSKVSRCASSVSQSARSVCPCVSLPVCSPFCASVCPFCASVCPFCVNQSVRQSARSVWRQNQSARSVQGLVLPLVISGSQPELRMASAALAADVTMHKETLQQLKEGHEQMGQRMQELERQFVEVERRMEEQNQQMVEERRQSAERHEQLLKMVG</sequence>
<evidence type="ECO:0000256" key="3">
    <source>
        <dbReference type="ARBA" id="ARBA00022475"/>
    </source>
</evidence>
<feature type="transmembrane region" description="Helical" evidence="9">
    <location>
        <begin position="256"/>
        <end position="278"/>
    </location>
</feature>
<keyword evidence="12" id="KW-1185">Reference proteome</keyword>
<dbReference type="GO" id="GO:0022857">
    <property type="term" value="F:transmembrane transporter activity"/>
    <property type="evidence" value="ECO:0007669"/>
    <property type="project" value="InterPro"/>
</dbReference>
<gene>
    <name evidence="11" type="ORF">C7M84_020079</name>
</gene>
<dbReference type="Gene3D" id="1.20.1250.20">
    <property type="entry name" value="MFS general substrate transporter like domains"/>
    <property type="match status" value="1"/>
</dbReference>
<dbReference type="STRING" id="6689.A0A423SD43"/>
<dbReference type="PANTHER" id="PTHR48021:SF1">
    <property type="entry name" value="GH07001P-RELATED"/>
    <property type="match status" value="1"/>
</dbReference>
<feature type="transmembrane region" description="Helical" evidence="9">
    <location>
        <begin position="384"/>
        <end position="402"/>
    </location>
</feature>
<keyword evidence="5 9" id="KW-0812">Transmembrane</keyword>
<keyword evidence="8" id="KW-0175">Coiled coil</keyword>
<dbReference type="InterPro" id="IPR005828">
    <property type="entry name" value="MFS_sugar_transport-like"/>
</dbReference>
<evidence type="ECO:0000256" key="5">
    <source>
        <dbReference type="ARBA" id="ARBA00022692"/>
    </source>
</evidence>
<evidence type="ECO:0000256" key="4">
    <source>
        <dbReference type="ARBA" id="ARBA00022597"/>
    </source>
</evidence>
<keyword evidence="4" id="KW-0762">Sugar transport</keyword>
<dbReference type="Proteomes" id="UP000283509">
    <property type="component" value="Unassembled WGS sequence"/>
</dbReference>
<dbReference type="PANTHER" id="PTHR48021">
    <property type="match status" value="1"/>
</dbReference>
<dbReference type="InterPro" id="IPR050549">
    <property type="entry name" value="MFS_Trehalose_Transporter"/>
</dbReference>
<dbReference type="InterPro" id="IPR036259">
    <property type="entry name" value="MFS_trans_sf"/>
</dbReference>
<protein>
    <submittedName>
        <fullName evidence="11">Putative facilitated trehalose transporter Tret1-like isoform X1</fullName>
    </submittedName>
</protein>
<feature type="transmembrane region" description="Helical" evidence="9">
    <location>
        <begin position="139"/>
        <end position="158"/>
    </location>
</feature>
<evidence type="ECO:0000256" key="7">
    <source>
        <dbReference type="ARBA" id="ARBA00023136"/>
    </source>
</evidence>
<evidence type="ECO:0000313" key="11">
    <source>
        <dbReference type="EMBL" id="ROT62090.1"/>
    </source>
</evidence>
<evidence type="ECO:0000256" key="8">
    <source>
        <dbReference type="SAM" id="Coils"/>
    </source>
</evidence>
<feature type="transmembrane region" description="Helical" evidence="9">
    <location>
        <begin position="314"/>
        <end position="338"/>
    </location>
</feature>
<evidence type="ECO:0000256" key="2">
    <source>
        <dbReference type="ARBA" id="ARBA00022448"/>
    </source>
</evidence>
<comment type="subcellular location">
    <subcellularLocation>
        <location evidence="1">Cell membrane</location>
        <topology evidence="1">Multi-pass membrane protein</topology>
    </subcellularLocation>
</comment>
<reference evidence="11 12" key="1">
    <citation type="submission" date="2018-04" db="EMBL/GenBank/DDBJ databases">
        <authorList>
            <person name="Zhang X."/>
            <person name="Yuan J."/>
            <person name="Li F."/>
            <person name="Xiang J."/>
        </authorList>
    </citation>
    <scope>NUCLEOTIDE SEQUENCE [LARGE SCALE GENOMIC DNA]</scope>
    <source>
        <tissue evidence="11">Muscle</tissue>
    </source>
</reference>
<dbReference type="FunFam" id="1.20.1250.20:FF:000218">
    <property type="entry name" value="facilitated trehalose transporter Tret1"/>
    <property type="match status" value="1"/>
</dbReference>
<feature type="transmembrane region" description="Helical" evidence="9">
    <location>
        <begin position="287"/>
        <end position="308"/>
    </location>
</feature>
<keyword evidence="3" id="KW-1003">Cell membrane</keyword>
<name>A0A423SD43_PENVA</name>
<keyword evidence="2" id="KW-0813">Transport</keyword>
<proteinExistence type="predicted"/>
<dbReference type="InterPro" id="IPR005829">
    <property type="entry name" value="Sugar_transporter_CS"/>
</dbReference>
<dbReference type="AlphaFoldDB" id="A0A423SD43"/>
<evidence type="ECO:0000256" key="1">
    <source>
        <dbReference type="ARBA" id="ARBA00004651"/>
    </source>
</evidence>
<feature type="transmembrane region" description="Helical" evidence="9">
    <location>
        <begin position="78"/>
        <end position="97"/>
    </location>
</feature>
<accession>A0A423SD43</accession>
<dbReference type="PROSITE" id="PS00216">
    <property type="entry name" value="SUGAR_TRANSPORT_1"/>
    <property type="match status" value="1"/>
</dbReference>
<dbReference type="EMBL" id="QCYY01003834">
    <property type="protein sequence ID" value="ROT62090.1"/>
    <property type="molecule type" value="Genomic_DNA"/>
</dbReference>
<feature type="transmembrane region" description="Helical" evidence="9">
    <location>
        <begin position="25"/>
        <end position="47"/>
    </location>
</feature>
<feature type="transmembrane region" description="Helical" evidence="9">
    <location>
        <begin position="350"/>
        <end position="372"/>
    </location>
</feature>
<reference evidence="11 12" key="2">
    <citation type="submission" date="2019-01" db="EMBL/GenBank/DDBJ databases">
        <title>The decoding of complex shrimp genome reveals the adaptation for benthos swimmer, frequently molting mechanism and breeding impact on genome.</title>
        <authorList>
            <person name="Sun Y."/>
            <person name="Gao Y."/>
            <person name="Yu Y."/>
        </authorList>
    </citation>
    <scope>NUCLEOTIDE SEQUENCE [LARGE SCALE GENOMIC DNA]</scope>
    <source>
        <tissue evidence="11">Muscle</tissue>
    </source>
</reference>
<evidence type="ECO:0000259" key="10">
    <source>
        <dbReference type="PROSITE" id="PS50850"/>
    </source>
</evidence>
<evidence type="ECO:0000256" key="6">
    <source>
        <dbReference type="ARBA" id="ARBA00022989"/>
    </source>
</evidence>